<evidence type="ECO:0000313" key="3">
    <source>
        <dbReference type="Proteomes" id="UP001142592"/>
    </source>
</evidence>
<keyword evidence="3" id="KW-1185">Reference proteome</keyword>
<sequence>MKKKVFELPYIGYSSTAGIDLLYTASGDFSVIMQIENPVTLLCADERGYLNYHELLLKVIKIMGEGHVLQKQDVFIKRNYKPAESKEYLQQSYDAHFSGRRYHEIKTYLVLTRQVDRGRFYVFDAKSLNAFSRTVFKILDLLNDSGLNPTLLSKAEMDRYIGQCLAMDFSFRQVARENISVSDNQINIGKQSVRCLSLIDCDRMDLPGSMAAYQLKNDGKGMRDFAVDNLAFLHQTPGYDCMIYNQVISIPSQRSVISSLTLKQKRHSGIPDPANRLCMEDISSLLAEVARDNQLLIHAHFNIMLCAQVDKIDEASNFIESALFSIGIIPSKNAYNQLELFRASLPANATMLKGYDLVLLPSQAALCLMFKEQLQQNEKSDFLVRFTDRMGIPIAIDPADLPMESGRISNRSKFVLGGSGSGKSFFMNSLVEQYLLYNMDVVIVDTGHSYSGLCAYYQGKYLTYSEQKPITMNPFAFSIDEYNIEKRDFLKTLVFLLLKGPQGEVSTVEDTVISGVIASFYSDHFDGNNNSAQLNFDVFYHYSVARIESICQEDHISFDYVSYRFVLKKFCLGQEFGELLNLSTDASLLEEKLVVFEIDSIREHKVLFPIVTLIIMDVFLQKMRLRHHQRKALILEEAWKAIASELMASYLVYMYKTVRKFYGEAIVVTQELEDIISSKTVKNSIIANSDTVCLLDQGKFRDDYEKVASLLSLNEGEQKKIFTINQLDNKKGRSKFKEVYIKRGNSGEVYGVEVSLKQYMTFSTEKPEKRALERYLSLHGEYRKALDAFISDFQAANLSLSEFIKKVNLNQ</sequence>
<dbReference type="PANTHER" id="PTHR38467">
    <property type="match status" value="1"/>
</dbReference>
<reference evidence="2" key="1">
    <citation type="submission" date="2022-11" db="EMBL/GenBank/DDBJ databases">
        <authorList>
            <person name="Graham C."/>
            <person name="Newman J.D."/>
        </authorList>
    </citation>
    <scope>NUCLEOTIDE SEQUENCE</scope>
    <source>
        <strain evidence="2">DSM 19486</strain>
    </source>
</reference>
<organism evidence="2 3">
    <name type="scientific">Pedobacter agri</name>
    <dbReference type="NCBI Taxonomy" id="454586"/>
    <lineage>
        <taxon>Bacteria</taxon>
        <taxon>Pseudomonadati</taxon>
        <taxon>Bacteroidota</taxon>
        <taxon>Sphingobacteriia</taxon>
        <taxon>Sphingobacteriales</taxon>
        <taxon>Sphingobacteriaceae</taxon>
        <taxon>Pedobacter</taxon>
    </lineage>
</organism>
<dbReference type="SUPFAM" id="SSF52540">
    <property type="entry name" value="P-loop containing nucleoside triphosphate hydrolases"/>
    <property type="match status" value="1"/>
</dbReference>
<accession>A0A9X3D9U1</accession>
<dbReference type="NCBIfam" id="TIGR03783">
    <property type="entry name" value="Bac_Flav_CT_G"/>
    <property type="match status" value="1"/>
</dbReference>
<dbReference type="InterPro" id="IPR053155">
    <property type="entry name" value="F-pilin_assembly_TraC"/>
</dbReference>
<dbReference type="Pfam" id="PF19044">
    <property type="entry name" value="P-loop_TraG"/>
    <property type="match status" value="1"/>
</dbReference>
<dbReference type="Gene3D" id="1.10.8.730">
    <property type="match status" value="1"/>
</dbReference>
<name>A0A9X3D9U1_9SPHI</name>
<dbReference type="InterPro" id="IPR022509">
    <property type="entry name" value="Conjugation_ATPase_TraG"/>
</dbReference>
<dbReference type="Gene3D" id="3.40.50.300">
    <property type="entry name" value="P-loop containing nucleotide triphosphate hydrolases"/>
    <property type="match status" value="1"/>
</dbReference>
<feature type="domain" description="TraG P-loop" evidence="1">
    <location>
        <begin position="384"/>
        <end position="790"/>
    </location>
</feature>
<evidence type="ECO:0000259" key="1">
    <source>
        <dbReference type="Pfam" id="PF19044"/>
    </source>
</evidence>
<dbReference type="InterPro" id="IPR027417">
    <property type="entry name" value="P-loop_NTPase"/>
</dbReference>
<gene>
    <name evidence="2" type="ORF">OQZ29_02900</name>
</gene>
<dbReference type="RefSeq" id="WP_266268441.1">
    <property type="nucleotide sequence ID" value="NZ_JAPJUH010000001.1"/>
</dbReference>
<dbReference type="InterPro" id="IPR043964">
    <property type="entry name" value="P-loop_TraG"/>
</dbReference>
<dbReference type="AlphaFoldDB" id="A0A9X3D9U1"/>
<comment type="caution">
    <text evidence="2">The sequence shown here is derived from an EMBL/GenBank/DDBJ whole genome shotgun (WGS) entry which is preliminary data.</text>
</comment>
<dbReference type="Proteomes" id="UP001142592">
    <property type="component" value="Unassembled WGS sequence"/>
</dbReference>
<evidence type="ECO:0000313" key="2">
    <source>
        <dbReference type="EMBL" id="MCX3263674.1"/>
    </source>
</evidence>
<proteinExistence type="predicted"/>
<dbReference type="EMBL" id="JAPJUH010000001">
    <property type="protein sequence ID" value="MCX3263674.1"/>
    <property type="molecule type" value="Genomic_DNA"/>
</dbReference>
<dbReference type="PANTHER" id="PTHR38467:SF1">
    <property type="entry name" value="CONJUGATIVE TRANSFER: ASSEMBLY"/>
    <property type="match status" value="1"/>
</dbReference>
<protein>
    <submittedName>
        <fullName evidence="2">TraG family conjugative transposon ATPase</fullName>
    </submittedName>
</protein>